<protein>
    <recommendedName>
        <fullName evidence="4">TIGR02449 family protein</fullName>
    </recommendedName>
</protein>
<dbReference type="AlphaFoldDB" id="A0AAV3U4Y9"/>
<evidence type="ECO:0008006" key="4">
    <source>
        <dbReference type="Google" id="ProtNLM"/>
    </source>
</evidence>
<organism evidence="2 3">
    <name type="scientific">Halioxenophilus aromaticivorans</name>
    <dbReference type="NCBI Taxonomy" id="1306992"/>
    <lineage>
        <taxon>Bacteria</taxon>
        <taxon>Pseudomonadati</taxon>
        <taxon>Pseudomonadota</taxon>
        <taxon>Gammaproteobacteria</taxon>
        <taxon>Alteromonadales</taxon>
        <taxon>Alteromonadaceae</taxon>
        <taxon>Halioxenophilus</taxon>
    </lineage>
</organism>
<accession>A0AAV3U4Y9</accession>
<comment type="caution">
    <text evidence="2">The sequence shown here is derived from an EMBL/GenBank/DDBJ whole genome shotgun (WGS) entry which is preliminary data.</text>
</comment>
<dbReference type="RefSeq" id="WP_345424608.1">
    <property type="nucleotide sequence ID" value="NZ_AP031496.1"/>
</dbReference>
<evidence type="ECO:0000256" key="1">
    <source>
        <dbReference type="SAM" id="Coils"/>
    </source>
</evidence>
<dbReference type="Proteomes" id="UP001409585">
    <property type="component" value="Unassembled WGS sequence"/>
</dbReference>
<name>A0AAV3U4Y9_9ALTE</name>
<proteinExistence type="predicted"/>
<sequence>MSATADFTKALAAIENKLDALLEERQALLQENQALKHAEQRWLQERTSLVEKNELARGRIEAMIARLKSLESDA</sequence>
<evidence type="ECO:0000313" key="3">
    <source>
        <dbReference type="Proteomes" id="UP001409585"/>
    </source>
</evidence>
<dbReference type="InterPro" id="IPR012662">
    <property type="entry name" value="CHP02449"/>
</dbReference>
<keyword evidence="1" id="KW-0175">Coiled coil</keyword>
<feature type="coiled-coil region" evidence="1">
    <location>
        <begin position="4"/>
        <end position="73"/>
    </location>
</feature>
<dbReference type="EMBL" id="BAABLX010000028">
    <property type="protein sequence ID" value="GAA4949582.1"/>
    <property type="molecule type" value="Genomic_DNA"/>
</dbReference>
<reference evidence="3" key="1">
    <citation type="journal article" date="2019" name="Int. J. Syst. Evol. Microbiol.">
        <title>The Global Catalogue of Microorganisms (GCM) 10K type strain sequencing project: providing services to taxonomists for standard genome sequencing and annotation.</title>
        <authorList>
            <consortium name="The Broad Institute Genomics Platform"/>
            <consortium name="The Broad Institute Genome Sequencing Center for Infectious Disease"/>
            <person name="Wu L."/>
            <person name="Ma J."/>
        </authorList>
    </citation>
    <scope>NUCLEOTIDE SEQUENCE [LARGE SCALE GENOMIC DNA]</scope>
    <source>
        <strain evidence="3">JCM 19134</strain>
    </source>
</reference>
<gene>
    <name evidence="2" type="ORF">GCM10025791_32270</name>
</gene>
<dbReference type="NCBIfam" id="TIGR02449">
    <property type="entry name" value="TIGR02449 family protein"/>
    <property type="match status" value="1"/>
</dbReference>
<evidence type="ECO:0000313" key="2">
    <source>
        <dbReference type="EMBL" id="GAA4949582.1"/>
    </source>
</evidence>
<keyword evidence="3" id="KW-1185">Reference proteome</keyword>